<accession>A0A645ID10</accession>
<name>A0A645ID10_9ZZZZ</name>
<organism evidence="1">
    <name type="scientific">bioreactor metagenome</name>
    <dbReference type="NCBI Taxonomy" id="1076179"/>
    <lineage>
        <taxon>unclassified sequences</taxon>
        <taxon>metagenomes</taxon>
        <taxon>ecological metagenomes</taxon>
    </lineage>
</organism>
<dbReference type="EMBL" id="VSSQ01111883">
    <property type="protein sequence ID" value="MPN49020.1"/>
    <property type="molecule type" value="Genomic_DNA"/>
</dbReference>
<protein>
    <submittedName>
        <fullName evidence="1">Uncharacterized protein</fullName>
    </submittedName>
</protein>
<comment type="caution">
    <text evidence="1">The sequence shown here is derived from an EMBL/GenBank/DDBJ whole genome shotgun (WGS) entry which is preliminary data.</text>
</comment>
<proteinExistence type="predicted"/>
<gene>
    <name evidence="1" type="ORF">SDC9_196633</name>
</gene>
<dbReference type="AlphaFoldDB" id="A0A645ID10"/>
<reference evidence="1" key="1">
    <citation type="submission" date="2019-08" db="EMBL/GenBank/DDBJ databases">
        <authorList>
            <person name="Kucharzyk K."/>
            <person name="Murdoch R.W."/>
            <person name="Higgins S."/>
            <person name="Loffler F."/>
        </authorList>
    </citation>
    <scope>NUCLEOTIDE SEQUENCE</scope>
</reference>
<sequence length="106" mass="11165">MGILFDPKDHLLFTLVLAVKAVIQCCALGQRIEQLAGSAIHHDGDICGVQPEAHFLAVPGARTPVFALPASLLAGVEAAGSLRFQFRQNASRRAGYGSILIQAEAA</sequence>
<evidence type="ECO:0000313" key="1">
    <source>
        <dbReference type="EMBL" id="MPN49020.1"/>
    </source>
</evidence>